<evidence type="ECO:0000256" key="2">
    <source>
        <dbReference type="ARBA" id="ARBA00022723"/>
    </source>
</evidence>
<sequence length="1041" mass="119275">MPSMERIQGVPHVLKGDRYGHKHSLSNPQIQNCMDSNAVAVVQKTKRICKRCNGVITENSLKALGNYYHEYCLVCHDCGASCKPKFFPYELPETSQVVILCQKDYFTRNKLLCHVCKKPLSGVYYSTFDKLYDEEHFCCTLCGVKCKVSSCFHYNYELYCKYHFLKYFSNRCKGCNYPISDQYIEFPRGGEIYCWHPECYGIHKYWHVNMPPEAVGVPTLPMCEIGNHRDIKDMNPSREEMEKYTETLTGIICKTWNVLYRFEEETASCISDMFQYLTSYDQFKGVDSTALFVLKLECLFKALDSLETIGKYTRNKHSNNYNGISALSAPELDANEDMNLKYSKFPRNLCMKIMIYLQLLRKLGTASQEKEVNVGSFMSVITSIAHLLKLIVRYGLFNALEHNKTVHTSNALIKFLREIKKNENYQRQPFDYINVTINATDSCNECEKYVQEECIQFRDARWHIGCFKCSNCDKHIELHDIDAASYNVATKLVYCARCAIDVPEAKNGFKQVSKLSQLIFLLKIAVVRSRIVMALQMKNQEAVQRTNSIKETMSMQQTYIRTLNDIKRLRSGRKCVRITNNQQDARKSRVLETAEMDVNNSAKRPNDSSLVIETESTKASESNNPMMFNGQKTLTLDDISRIVAAEQARELRPNAFTHFMRIKESDDENTTFVSKKSGVYYSELSPERFHRLQLIALALLSTGKIGFNVNESTINTLIPPNPKSPTTSGGFWNKLFKGRDSKATKHKKVFGTALEIVCERWGVDSDLSSGPAKIRIPIVVDELVSGLRQMDMSVEGIFRKNGNIRRLKELTAAIDEFPSEVPDLTKENAIQLSALLKKFLRELPIPLLTFKLYDLWIQAAKLESELDGKRIFPLLFTLLPASHRNVAEVLFSFLHWTSSFSHVDNQIGSKMDIHNLSTVIAPNILYQEFSNSTTQNNTPGVIHNSYNDAFAQNEGEDYFLAIETVDFLINNNEDLSMVPMFMSTLLNQIEELNLVDFQSIRKHINNMIEEGKINFKDFVQQDSIQVKKAASVTKMRDVTNN</sequence>
<dbReference type="GO" id="GO:0005737">
    <property type="term" value="C:cytoplasm"/>
    <property type="evidence" value="ECO:0007669"/>
    <property type="project" value="TreeGrafter"/>
</dbReference>
<dbReference type="PANTHER" id="PTHR14963:SF7">
    <property type="entry name" value="RHO GTPASE-ACTIVATING PROTEIN 19"/>
    <property type="match status" value="1"/>
</dbReference>
<organism evidence="7 8">
    <name type="scientific">Eremothecium sinecaudum</name>
    <dbReference type="NCBI Taxonomy" id="45286"/>
    <lineage>
        <taxon>Eukaryota</taxon>
        <taxon>Fungi</taxon>
        <taxon>Dikarya</taxon>
        <taxon>Ascomycota</taxon>
        <taxon>Saccharomycotina</taxon>
        <taxon>Saccharomycetes</taxon>
        <taxon>Saccharomycetales</taxon>
        <taxon>Saccharomycetaceae</taxon>
        <taxon>Eremothecium</taxon>
    </lineage>
</organism>
<evidence type="ECO:0000313" key="7">
    <source>
        <dbReference type="EMBL" id="AMD19457.1"/>
    </source>
</evidence>
<accession>A0A120K1K2</accession>
<dbReference type="PROSITE" id="PS50238">
    <property type="entry name" value="RHOGAP"/>
    <property type="match status" value="1"/>
</dbReference>
<dbReference type="Pfam" id="PF00412">
    <property type="entry name" value="LIM"/>
    <property type="match status" value="2"/>
</dbReference>
<protein>
    <submittedName>
        <fullName evidence="7">HBR556Cp</fullName>
    </submittedName>
</protein>
<feature type="domain" description="Rho-GAP" evidence="6">
    <location>
        <begin position="752"/>
        <end position="976"/>
    </location>
</feature>
<evidence type="ECO:0000256" key="4">
    <source>
        <dbReference type="PROSITE-ProRule" id="PRU00125"/>
    </source>
</evidence>
<dbReference type="InterPro" id="IPR001781">
    <property type="entry name" value="Znf_LIM"/>
</dbReference>
<feature type="domain" description="LIM zinc-binding" evidence="5">
    <location>
        <begin position="111"/>
        <end position="170"/>
    </location>
</feature>
<dbReference type="Gene3D" id="1.10.555.10">
    <property type="entry name" value="Rho GTPase activation protein"/>
    <property type="match status" value="1"/>
</dbReference>
<dbReference type="SUPFAM" id="SSF48350">
    <property type="entry name" value="GTPase activation domain, GAP"/>
    <property type="match status" value="1"/>
</dbReference>
<evidence type="ECO:0000259" key="6">
    <source>
        <dbReference type="PROSITE" id="PS50238"/>
    </source>
</evidence>
<keyword evidence="2 4" id="KW-0479">Metal-binding</keyword>
<dbReference type="GO" id="GO:0005096">
    <property type="term" value="F:GTPase activator activity"/>
    <property type="evidence" value="ECO:0007669"/>
    <property type="project" value="UniProtKB-KW"/>
</dbReference>
<keyword evidence="8" id="KW-1185">Reference proteome</keyword>
<dbReference type="PANTHER" id="PTHR14963">
    <property type="entry name" value="RHO GTPASE ACTIVATING PROTEIN 18,19-RELATED"/>
    <property type="match status" value="1"/>
</dbReference>
<dbReference type="RefSeq" id="XP_017986453.1">
    <property type="nucleotide sequence ID" value="XM_018130964.1"/>
</dbReference>
<dbReference type="InterPro" id="IPR008936">
    <property type="entry name" value="Rho_GTPase_activation_prot"/>
</dbReference>
<dbReference type="CDD" id="cd09391">
    <property type="entry name" value="LIM1_Lrg1p_like"/>
    <property type="match status" value="1"/>
</dbReference>
<dbReference type="InterPro" id="IPR000198">
    <property type="entry name" value="RhoGAP_dom"/>
</dbReference>
<evidence type="ECO:0000256" key="3">
    <source>
        <dbReference type="ARBA" id="ARBA00022833"/>
    </source>
</evidence>
<dbReference type="SMART" id="SM00132">
    <property type="entry name" value="LIM"/>
    <property type="match status" value="3"/>
</dbReference>
<keyword evidence="1" id="KW-0343">GTPase activation</keyword>
<dbReference type="PROSITE" id="PS00478">
    <property type="entry name" value="LIM_DOMAIN_1"/>
    <property type="match status" value="1"/>
</dbReference>
<name>A0A120K1K2_9SACH</name>
<dbReference type="STRING" id="45286.A0A120K1K2"/>
<dbReference type="SMART" id="SM00324">
    <property type="entry name" value="RhoGAP"/>
    <property type="match status" value="1"/>
</dbReference>
<dbReference type="OrthoDB" id="20689at2759"/>
<proteinExistence type="predicted"/>
<dbReference type="Gene3D" id="2.10.110.10">
    <property type="entry name" value="Cysteine Rich Protein"/>
    <property type="match status" value="3"/>
</dbReference>
<dbReference type="GO" id="GO:0046872">
    <property type="term" value="F:metal ion binding"/>
    <property type="evidence" value="ECO:0007669"/>
    <property type="project" value="UniProtKB-KW"/>
</dbReference>
<keyword evidence="3 4" id="KW-0862">Zinc</keyword>
<evidence type="ECO:0000313" key="8">
    <source>
        <dbReference type="Proteomes" id="UP000243052"/>
    </source>
</evidence>
<dbReference type="Proteomes" id="UP000243052">
    <property type="component" value="Chromosome ii"/>
</dbReference>
<dbReference type="CDD" id="cd08368">
    <property type="entry name" value="LIM"/>
    <property type="match status" value="1"/>
</dbReference>
<evidence type="ECO:0000256" key="1">
    <source>
        <dbReference type="ARBA" id="ARBA00022468"/>
    </source>
</evidence>
<dbReference type="AlphaFoldDB" id="A0A120K1K2"/>
<feature type="domain" description="LIM zinc-binding" evidence="5">
    <location>
        <begin position="441"/>
        <end position="505"/>
    </location>
</feature>
<dbReference type="Pfam" id="PF00620">
    <property type="entry name" value="RhoGAP"/>
    <property type="match status" value="1"/>
</dbReference>
<evidence type="ECO:0000259" key="5">
    <source>
        <dbReference type="PROSITE" id="PS50023"/>
    </source>
</evidence>
<reference evidence="7 8" key="1">
    <citation type="submission" date="2016-01" db="EMBL/GenBank/DDBJ databases">
        <title>Genome sequence of the yeast Holleya sinecauda.</title>
        <authorList>
            <person name="Dietrich F.S."/>
        </authorList>
    </citation>
    <scope>NUCLEOTIDE SEQUENCE [LARGE SCALE GENOMIC DNA]</scope>
    <source>
        <strain evidence="7 8">ATCC 58844</strain>
    </source>
</reference>
<gene>
    <name evidence="7" type="ORF">AW171_hschr21288</name>
</gene>
<dbReference type="PROSITE" id="PS50023">
    <property type="entry name" value="LIM_DOMAIN_2"/>
    <property type="match status" value="2"/>
</dbReference>
<dbReference type="GO" id="GO:0007165">
    <property type="term" value="P:signal transduction"/>
    <property type="evidence" value="ECO:0007669"/>
    <property type="project" value="InterPro"/>
</dbReference>
<dbReference type="GeneID" id="28721759"/>
<keyword evidence="4" id="KW-0440">LIM domain</keyword>
<dbReference type="EMBL" id="CP014242">
    <property type="protein sequence ID" value="AMD19457.1"/>
    <property type="molecule type" value="Genomic_DNA"/>
</dbReference>
<dbReference type="GO" id="GO:0051056">
    <property type="term" value="P:regulation of small GTPase mediated signal transduction"/>
    <property type="evidence" value="ECO:0007669"/>
    <property type="project" value="TreeGrafter"/>
</dbReference>